<name>A0A9X0QHV4_9BACT</name>
<evidence type="ECO:0000313" key="7">
    <source>
        <dbReference type="EMBL" id="MBB5330523.1"/>
    </source>
</evidence>
<feature type="transmembrane region" description="Helical" evidence="5">
    <location>
        <begin position="148"/>
        <end position="171"/>
    </location>
</feature>
<keyword evidence="4 5" id="KW-0472">Membrane</keyword>
<keyword evidence="2 5" id="KW-0812">Transmembrane</keyword>
<feature type="transmembrane region" description="Helical" evidence="5">
    <location>
        <begin position="178"/>
        <end position="196"/>
    </location>
</feature>
<evidence type="ECO:0000256" key="5">
    <source>
        <dbReference type="SAM" id="Phobius"/>
    </source>
</evidence>
<keyword evidence="3 5" id="KW-1133">Transmembrane helix</keyword>
<dbReference type="Proteomes" id="UP000535182">
    <property type="component" value="Unassembled WGS sequence"/>
</dbReference>
<evidence type="ECO:0000256" key="3">
    <source>
        <dbReference type="ARBA" id="ARBA00022989"/>
    </source>
</evidence>
<feature type="transmembrane region" description="Helical" evidence="5">
    <location>
        <begin position="273"/>
        <end position="290"/>
    </location>
</feature>
<feature type="transmembrane region" description="Helical" evidence="5">
    <location>
        <begin position="46"/>
        <end position="65"/>
    </location>
</feature>
<proteinExistence type="predicted"/>
<dbReference type="InterPro" id="IPR049453">
    <property type="entry name" value="Memb_transporter_dom"/>
</dbReference>
<feature type="transmembrane region" description="Helical" evidence="5">
    <location>
        <begin position="71"/>
        <end position="90"/>
    </location>
</feature>
<gene>
    <name evidence="7" type="ORF">HDF14_004158</name>
</gene>
<feature type="transmembrane region" description="Helical" evidence="5">
    <location>
        <begin position="296"/>
        <end position="311"/>
    </location>
</feature>
<evidence type="ECO:0000256" key="1">
    <source>
        <dbReference type="ARBA" id="ARBA00004141"/>
    </source>
</evidence>
<feature type="transmembrane region" description="Helical" evidence="5">
    <location>
        <begin position="318"/>
        <end position="335"/>
    </location>
</feature>
<reference evidence="7 8" key="1">
    <citation type="submission" date="2020-08" db="EMBL/GenBank/DDBJ databases">
        <title>Genomic Encyclopedia of Type Strains, Phase IV (KMG-V): Genome sequencing to study the core and pangenomes of soil and plant-associated prokaryotes.</title>
        <authorList>
            <person name="Whitman W."/>
        </authorList>
    </citation>
    <scope>NUCLEOTIDE SEQUENCE [LARGE SCALE GENOMIC DNA]</scope>
    <source>
        <strain evidence="7 8">X5P2</strain>
    </source>
</reference>
<evidence type="ECO:0000256" key="2">
    <source>
        <dbReference type="ARBA" id="ARBA00022692"/>
    </source>
</evidence>
<evidence type="ECO:0000259" key="6">
    <source>
        <dbReference type="Pfam" id="PF13515"/>
    </source>
</evidence>
<dbReference type="Pfam" id="PF13515">
    <property type="entry name" value="FUSC_2"/>
    <property type="match status" value="1"/>
</dbReference>
<organism evidence="7 8">
    <name type="scientific">Tunturiibacter gelidiferens</name>
    <dbReference type="NCBI Taxonomy" id="3069689"/>
    <lineage>
        <taxon>Bacteria</taxon>
        <taxon>Pseudomonadati</taxon>
        <taxon>Acidobacteriota</taxon>
        <taxon>Terriglobia</taxon>
        <taxon>Terriglobales</taxon>
        <taxon>Acidobacteriaceae</taxon>
        <taxon>Tunturiibacter</taxon>
    </lineage>
</organism>
<dbReference type="GO" id="GO:0016020">
    <property type="term" value="C:membrane"/>
    <property type="evidence" value="ECO:0007669"/>
    <property type="project" value="UniProtKB-SubCell"/>
</dbReference>
<accession>A0A9X0QHV4</accession>
<dbReference type="RefSeq" id="WP_183980007.1">
    <property type="nucleotide sequence ID" value="NZ_JACHEB010000010.1"/>
</dbReference>
<comment type="caution">
    <text evidence="7">The sequence shown here is derived from an EMBL/GenBank/DDBJ whole genome shotgun (WGS) entry which is preliminary data.</text>
</comment>
<protein>
    <recommendedName>
        <fullName evidence="6">Integral membrane bound transporter domain-containing protein</fullName>
    </recommendedName>
</protein>
<evidence type="ECO:0000313" key="8">
    <source>
        <dbReference type="Proteomes" id="UP000535182"/>
    </source>
</evidence>
<dbReference type="EMBL" id="JACHEB010000010">
    <property type="protein sequence ID" value="MBB5330523.1"/>
    <property type="molecule type" value="Genomic_DNA"/>
</dbReference>
<evidence type="ECO:0000256" key="4">
    <source>
        <dbReference type="ARBA" id="ARBA00023136"/>
    </source>
</evidence>
<feature type="domain" description="Integral membrane bound transporter" evidence="6">
    <location>
        <begin position="237"/>
        <end position="358"/>
    </location>
</feature>
<comment type="subcellular location">
    <subcellularLocation>
        <location evidence="1">Membrane</location>
        <topology evidence="1">Multi-pass membrane protein</topology>
    </subcellularLocation>
</comment>
<sequence>METSGQNLQGHDRTSDVIAGGHLSLMSRAAGWIERIDPGTHRRVKGLRLVTSYGIAALLGTLPSITHGLHGGASLCALAGGFALWASVSEARIVRTESSRDLVLLCGAGVMGAVLMIWLAPFLVGPGRPGVELALAVGAFFVGYLKRYGVLGAGIGSQIYLGQLFAFGFGLTAPDVRMVGVAGLIAALGAIVPRLLSGPAEHPAVLLTTVPGDSQNSELPALFMGLQAAAAAVAIVALNDAIGLTESAWAITASTYVIASSKAGTIERVRRRIVGTMIGVPLGLLCLPVADRAPLLVWVAAGIAMIIYAMALPERYDVACAAFAFALIVTMAATGDHSFRLLASRGWETVIGGVVGAVAAMVIVPRWGFGRGR</sequence>
<feature type="transmembrane region" description="Helical" evidence="5">
    <location>
        <begin position="347"/>
        <end position="369"/>
    </location>
</feature>
<feature type="transmembrane region" description="Helical" evidence="5">
    <location>
        <begin position="102"/>
        <end position="124"/>
    </location>
</feature>
<dbReference type="AlphaFoldDB" id="A0A9X0QHV4"/>
<keyword evidence="8" id="KW-1185">Reference proteome</keyword>